<dbReference type="Proteomes" id="UP000789920">
    <property type="component" value="Unassembled WGS sequence"/>
</dbReference>
<gene>
    <name evidence="1" type="ORF">RPERSI_LOCUS11916</name>
</gene>
<dbReference type="EMBL" id="CAJVQC010024967">
    <property type="protein sequence ID" value="CAG8728373.1"/>
    <property type="molecule type" value="Genomic_DNA"/>
</dbReference>
<evidence type="ECO:0000313" key="1">
    <source>
        <dbReference type="EMBL" id="CAG8728373.1"/>
    </source>
</evidence>
<reference evidence="1" key="1">
    <citation type="submission" date="2021-06" db="EMBL/GenBank/DDBJ databases">
        <authorList>
            <person name="Kallberg Y."/>
            <person name="Tangrot J."/>
            <person name="Rosling A."/>
        </authorList>
    </citation>
    <scope>NUCLEOTIDE SEQUENCE</scope>
    <source>
        <strain evidence="1">MA461A</strain>
    </source>
</reference>
<sequence>FACLDPRSLDKSCSRAYRKPPEELQLEFDLFTCKETFKFASDVTMFRDSNELSDHGAFGGILLIVLSWVYRFQQ</sequence>
<name>A0ACA9Q492_9GLOM</name>
<evidence type="ECO:0000313" key="2">
    <source>
        <dbReference type="Proteomes" id="UP000789920"/>
    </source>
</evidence>
<comment type="caution">
    <text evidence="1">The sequence shown here is derived from an EMBL/GenBank/DDBJ whole genome shotgun (WGS) entry which is preliminary data.</text>
</comment>
<feature type="non-terminal residue" evidence="1">
    <location>
        <position position="1"/>
    </location>
</feature>
<protein>
    <submittedName>
        <fullName evidence="1">32270_t:CDS:1</fullName>
    </submittedName>
</protein>
<proteinExistence type="predicted"/>
<keyword evidence="2" id="KW-1185">Reference proteome</keyword>
<accession>A0ACA9Q492</accession>
<organism evidence="1 2">
    <name type="scientific">Racocetra persica</name>
    <dbReference type="NCBI Taxonomy" id="160502"/>
    <lineage>
        <taxon>Eukaryota</taxon>
        <taxon>Fungi</taxon>
        <taxon>Fungi incertae sedis</taxon>
        <taxon>Mucoromycota</taxon>
        <taxon>Glomeromycotina</taxon>
        <taxon>Glomeromycetes</taxon>
        <taxon>Diversisporales</taxon>
        <taxon>Gigasporaceae</taxon>
        <taxon>Racocetra</taxon>
    </lineage>
</organism>